<dbReference type="Gene3D" id="1.10.3720.10">
    <property type="entry name" value="MetI-like"/>
    <property type="match status" value="1"/>
</dbReference>
<evidence type="ECO:0000313" key="10">
    <source>
        <dbReference type="Proteomes" id="UP001500503"/>
    </source>
</evidence>
<dbReference type="PANTHER" id="PTHR32243">
    <property type="entry name" value="MALTOSE TRANSPORT SYSTEM PERMEASE-RELATED"/>
    <property type="match status" value="1"/>
</dbReference>
<feature type="transmembrane region" description="Helical" evidence="7">
    <location>
        <begin position="241"/>
        <end position="262"/>
    </location>
</feature>
<reference evidence="10" key="1">
    <citation type="journal article" date="2019" name="Int. J. Syst. Evol. Microbiol.">
        <title>The Global Catalogue of Microorganisms (GCM) 10K type strain sequencing project: providing services to taxonomists for standard genome sequencing and annotation.</title>
        <authorList>
            <consortium name="The Broad Institute Genomics Platform"/>
            <consortium name="The Broad Institute Genome Sequencing Center for Infectious Disease"/>
            <person name="Wu L."/>
            <person name="Ma J."/>
        </authorList>
    </citation>
    <scope>NUCLEOTIDE SEQUENCE [LARGE SCALE GENOMIC DNA]</scope>
    <source>
        <strain evidence="10">JCM 17933</strain>
    </source>
</reference>
<keyword evidence="10" id="KW-1185">Reference proteome</keyword>
<feature type="transmembrane region" description="Helical" evidence="7">
    <location>
        <begin position="70"/>
        <end position="95"/>
    </location>
</feature>
<comment type="similarity">
    <text evidence="7">Belongs to the binding-protein-dependent transport system permease family.</text>
</comment>
<dbReference type="InterPro" id="IPR050901">
    <property type="entry name" value="BP-dep_ABC_trans_perm"/>
</dbReference>
<feature type="transmembrane region" description="Helical" evidence="7">
    <location>
        <begin position="107"/>
        <end position="127"/>
    </location>
</feature>
<dbReference type="PROSITE" id="PS50928">
    <property type="entry name" value="ABC_TM1"/>
    <property type="match status" value="1"/>
</dbReference>
<sequence>MTRRVRPGRVALNAGTLVFCAIWLFPVYWMVNTAFKPAGDIVAPTPRFLPFPLTLANFADAVHKPHFASYALNSIIVTGVVVTLSIVVAFLAATALTRFRFFGRRGFLVGILVIQMIPGPALLIPLFLSLKSLDMLDTLLGLMVTYSAFVLPLTIWVLRGFLHGIPVELEEAAMVDGADRLTVIRRILLPLVMPGIIAASVFSFIVAWNDYIYAYVMMKDQSRYTLPVWLASFSTNIGVDYGGLIAGSTLFALPIVVFFMLIQRRLVAGMTAGAVKG</sequence>
<feature type="transmembrane region" description="Helical" evidence="7">
    <location>
        <begin position="139"/>
        <end position="158"/>
    </location>
</feature>
<evidence type="ECO:0000259" key="8">
    <source>
        <dbReference type="PROSITE" id="PS50928"/>
    </source>
</evidence>
<dbReference type="Proteomes" id="UP001500503">
    <property type="component" value="Unassembled WGS sequence"/>
</dbReference>
<evidence type="ECO:0000256" key="4">
    <source>
        <dbReference type="ARBA" id="ARBA00022692"/>
    </source>
</evidence>
<evidence type="ECO:0000256" key="5">
    <source>
        <dbReference type="ARBA" id="ARBA00022989"/>
    </source>
</evidence>
<keyword evidence="6 7" id="KW-0472">Membrane</keyword>
<keyword evidence="5 7" id="KW-1133">Transmembrane helix</keyword>
<evidence type="ECO:0000313" key="9">
    <source>
        <dbReference type="EMBL" id="GAA4490470.1"/>
    </source>
</evidence>
<dbReference type="CDD" id="cd06261">
    <property type="entry name" value="TM_PBP2"/>
    <property type="match status" value="1"/>
</dbReference>
<comment type="caution">
    <text evidence="9">The sequence shown here is derived from an EMBL/GenBank/DDBJ whole genome shotgun (WGS) entry which is preliminary data.</text>
</comment>
<feature type="transmembrane region" description="Helical" evidence="7">
    <location>
        <begin position="187"/>
        <end position="208"/>
    </location>
</feature>
<dbReference type="Pfam" id="PF00528">
    <property type="entry name" value="BPD_transp_1"/>
    <property type="match status" value="1"/>
</dbReference>
<feature type="domain" description="ABC transmembrane type-1" evidence="8">
    <location>
        <begin position="71"/>
        <end position="262"/>
    </location>
</feature>
<evidence type="ECO:0000256" key="3">
    <source>
        <dbReference type="ARBA" id="ARBA00022475"/>
    </source>
</evidence>
<dbReference type="SUPFAM" id="SSF161098">
    <property type="entry name" value="MetI-like"/>
    <property type="match status" value="1"/>
</dbReference>
<comment type="subcellular location">
    <subcellularLocation>
        <location evidence="1 7">Cell membrane</location>
        <topology evidence="1 7">Multi-pass membrane protein</topology>
    </subcellularLocation>
</comment>
<organism evidence="9 10">
    <name type="scientific">Actinoallomurus oryzae</name>
    <dbReference type="NCBI Taxonomy" id="502180"/>
    <lineage>
        <taxon>Bacteria</taxon>
        <taxon>Bacillati</taxon>
        <taxon>Actinomycetota</taxon>
        <taxon>Actinomycetes</taxon>
        <taxon>Streptosporangiales</taxon>
        <taxon>Thermomonosporaceae</taxon>
        <taxon>Actinoallomurus</taxon>
    </lineage>
</organism>
<proteinExistence type="inferred from homology"/>
<dbReference type="RefSeq" id="WP_345461317.1">
    <property type="nucleotide sequence ID" value="NZ_BAABHF010000016.1"/>
</dbReference>
<keyword evidence="4 7" id="KW-0812">Transmembrane</keyword>
<keyword evidence="2 7" id="KW-0813">Transport</keyword>
<dbReference type="InterPro" id="IPR000515">
    <property type="entry name" value="MetI-like"/>
</dbReference>
<accession>A0ABP8PSP7</accession>
<dbReference type="InterPro" id="IPR035906">
    <property type="entry name" value="MetI-like_sf"/>
</dbReference>
<feature type="transmembrane region" description="Helical" evidence="7">
    <location>
        <begin position="12"/>
        <end position="31"/>
    </location>
</feature>
<evidence type="ECO:0000256" key="1">
    <source>
        <dbReference type="ARBA" id="ARBA00004651"/>
    </source>
</evidence>
<dbReference type="EMBL" id="BAABHF010000016">
    <property type="protein sequence ID" value="GAA4490470.1"/>
    <property type="molecule type" value="Genomic_DNA"/>
</dbReference>
<evidence type="ECO:0000256" key="7">
    <source>
        <dbReference type="RuleBase" id="RU363032"/>
    </source>
</evidence>
<protein>
    <submittedName>
        <fullName evidence="9">Carbohydrate ABC transporter permease</fullName>
    </submittedName>
</protein>
<gene>
    <name evidence="9" type="ORF">GCM10023191_022680</name>
</gene>
<evidence type="ECO:0000256" key="6">
    <source>
        <dbReference type="ARBA" id="ARBA00023136"/>
    </source>
</evidence>
<keyword evidence="3" id="KW-1003">Cell membrane</keyword>
<dbReference type="PANTHER" id="PTHR32243:SF18">
    <property type="entry name" value="INNER MEMBRANE ABC TRANSPORTER PERMEASE PROTEIN YCJP"/>
    <property type="match status" value="1"/>
</dbReference>
<evidence type="ECO:0000256" key="2">
    <source>
        <dbReference type="ARBA" id="ARBA00022448"/>
    </source>
</evidence>
<name>A0ABP8PSP7_9ACTN</name>